<dbReference type="RefSeq" id="XP_003741187.1">
    <property type="nucleotide sequence ID" value="XM_003741139.1"/>
</dbReference>
<accession>A0AAJ6QR85</accession>
<reference evidence="3" key="1">
    <citation type="submission" date="2025-08" db="UniProtKB">
        <authorList>
            <consortium name="RefSeq"/>
        </authorList>
    </citation>
    <scope>IDENTIFICATION</scope>
</reference>
<keyword evidence="2" id="KW-1185">Reference proteome</keyword>
<organism evidence="2 3">
    <name type="scientific">Galendromus occidentalis</name>
    <name type="common">western predatory mite</name>
    <dbReference type="NCBI Taxonomy" id="34638"/>
    <lineage>
        <taxon>Eukaryota</taxon>
        <taxon>Metazoa</taxon>
        <taxon>Ecdysozoa</taxon>
        <taxon>Arthropoda</taxon>
        <taxon>Chelicerata</taxon>
        <taxon>Arachnida</taxon>
        <taxon>Acari</taxon>
        <taxon>Parasitiformes</taxon>
        <taxon>Mesostigmata</taxon>
        <taxon>Gamasina</taxon>
        <taxon>Phytoseioidea</taxon>
        <taxon>Phytoseiidae</taxon>
        <taxon>Typhlodrominae</taxon>
        <taxon>Galendromus</taxon>
    </lineage>
</organism>
<evidence type="ECO:0000313" key="2">
    <source>
        <dbReference type="Proteomes" id="UP000694867"/>
    </source>
</evidence>
<dbReference type="Proteomes" id="UP000694867">
    <property type="component" value="Unplaced"/>
</dbReference>
<dbReference type="GO" id="GO:0005737">
    <property type="term" value="C:cytoplasm"/>
    <property type="evidence" value="ECO:0007669"/>
    <property type="project" value="TreeGrafter"/>
</dbReference>
<dbReference type="KEGG" id="goe:100898926"/>
<comment type="similarity">
    <text evidence="1">Belongs to the FAM136 family.</text>
</comment>
<dbReference type="PANTHER" id="PTHR21096:SF0">
    <property type="entry name" value="PROTEIN FAM136A"/>
    <property type="match status" value="1"/>
</dbReference>
<dbReference type="Pfam" id="PF05811">
    <property type="entry name" value="DUF842"/>
    <property type="match status" value="1"/>
</dbReference>
<dbReference type="GeneID" id="100898926"/>
<sequence>MAADASQRVQKAMENAFDEIDKAKVRRVQRDMHLCAAKCCDDSTKSAEQVHNCIENCQDSFTSIRGIIAKEFSHFQRKLELCAKKCESDMRDTIPVKATQADVDKYSKQFDSCIVKCADENIDGIPTMLRRLKELLTSF</sequence>
<evidence type="ECO:0000313" key="3">
    <source>
        <dbReference type="RefSeq" id="XP_003741187.1"/>
    </source>
</evidence>
<evidence type="ECO:0000256" key="1">
    <source>
        <dbReference type="ARBA" id="ARBA00009952"/>
    </source>
</evidence>
<gene>
    <name evidence="3" type="primary">LOC100898926</name>
</gene>
<name>A0AAJ6QR85_9ACAR</name>
<protein>
    <submittedName>
        <fullName evidence="3">Protein FAM136A</fullName>
    </submittedName>
</protein>
<proteinExistence type="inferred from homology"/>
<dbReference type="AlphaFoldDB" id="A0AAJ6QR85"/>
<dbReference type="PANTHER" id="PTHR21096">
    <property type="entry name" value="PROTEIN FAM136A"/>
    <property type="match status" value="1"/>
</dbReference>
<dbReference type="InterPro" id="IPR008560">
    <property type="entry name" value="DUF842_euk"/>
</dbReference>